<proteinExistence type="predicted"/>
<dbReference type="InterPro" id="IPR050171">
    <property type="entry name" value="MFS_Transporters"/>
</dbReference>
<feature type="transmembrane region" description="Helical" evidence="7">
    <location>
        <begin position="290"/>
        <end position="311"/>
    </location>
</feature>
<dbReference type="PROSITE" id="PS50850">
    <property type="entry name" value="MFS"/>
    <property type="match status" value="1"/>
</dbReference>
<evidence type="ECO:0000313" key="9">
    <source>
        <dbReference type="EMBL" id="QBE97094.1"/>
    </source>
</evidence>
<comment type="subcellular location">
    <subcellularLocation>
        <location evidence="1">Cell membrane</location>
        <topology evidence="1">Multi-pass membrane protein</topology>
    </subcellularLocation>
</comment>
<feature type="transmembrane region" description="Helical" evidence="7">
    <location>
        <begin position="138"/>
        <end position="157"/>
    </location>
</feature>
<gene>
    <name evidence="9" type="primary">yihN_3</name>
    <name evidence="9" type="ORF">PMF13cell1_02647</name>
</gene>
<dbReference type="RefSeq" id="WP_130181002.1">
    <property type="nucleotide sequence ID" value="NZ_CP035945.1"/>
</dbReference>
<feature type="transmembrane region" description="Helical" evidence="7">
    <location>
        <begin position="99"/>
        <end position="118"/>
    </location>
</feature>
<feature type="transmembrane region" description="Helical" evidence="7">
    <location>
        <begin position="381"/>
        <end position="404"/>
    </location>
</feature>
<dbReference type="InterPro" id="IPR036259">
    <property type="entry name" value="MFS_trans_sf"/>
</dbReference>
<evidence type="ECO:0000256" key="6">
    <source>
        <dbReference type="ARBA" id="ARBA00023136"/>
    </source>
</evidence>
<dbReference type="CDD" id="cd06174">
    <property type="entry name" value="MFS"/>
    <property type="match status" value="1"/>
</dbReference>
<dbReference type="PANTHER" id="PTHR23517">
    <property type="entry name" value="RESISTANCE PROTEIN MDTM, PUTATIVE-RELATED-RELATED"/>
    <property type="match status" value="1"/>
</dbReference>
<keyword evidence="4 7" id="KW-0812">Transmembrane</keyword>
<dbReference type="Gene3D" id="1.20.1250.20">
    <property type="entry name" value="MFS general substrate transporter like domains"/>
    <property type="match status" value="2"/>
</dbReference>
<dbReference type="Proteomes" id="UP000289794">
    <property type="component" value="Chromosome"/>
</dbReference>
<keyword evidence="6 7" id="KW-0472">Membrane</keyword>
<organism evidence="9 10">
    <name type="scientific">Blautia producta</name>
    <dbReference type="NCBI Taxonomy" id="33035"/>
    <lineage>
        <taxon>Bacteria</taxon>
        <taxon>Bacillati</taxon>
        <taxon>Bacillota</taxon>
        <taxon>Clostridia</taxon>
        <taxon>Lachnospirales</taxon>
        <taxon>Lachnospiraceae</taxon>
        <taxon>Blautia</taxon>
    </lineage>
</organism>
<feature type="transmembrane region" description="Helical" evidence="7">
    <location>
        <begin position="47"/>
        <end position="64"/>
    </location>
</feature>
<evidence type="ECO:0000313" key="10">
    <source>
        <dbReference type="Proteomes" id="UP000289794"/>
    </source>
</evidence>
<feature type="transmembrane region" description="Helical" evidence="7">
    <location>
        <begin position="169"/>
        <end position="190"/>
    </location>
</feature>
<feature type="transmembrane region" description="Helical" evidence="7">
    <location>
        <begin position="76"/>
        <end position="93"/>
    </location>
</feature>
<feature type="transmembrane region" description="Helical" evidence="7">
    <location>
        <begin position="220"/>
        <end position="239"/>
    </location>
</feature>
<dbReference type="SUPFAM" id="SSF103473">
    <property type="entry name" value="MFS general substrate transporter"/>
    <property type="match status" value="1"/>
</dbReference>
<dbReference type="Pfam" id="PF07690">
    <property type="entry name" value="MFS_1"/>
    <property type="match status" value="1"/>
</dbReference>
<evidence type="ECO:0000256" key="2">
    <source>
        <dbReference type="ARBA" id="ARBA00022448"/>
    </source>
</evidence>
<keyword evidence="3" id="KW-1003">Cell membrane</keyword>
<evidence type="ECO:0000256" key="7">
    <source>
        <dbReference type="SAM" id="Phobius"/>
    </source>
</evidence>
<keyword evidence="5 7" id="KW-1133">Transmembrane helix</keyword>
<keyword evidence="2" id="KW-0813">Transport</keyword>
<feature type="transmembrane region" description="Helical" evidence="7">
    <location>
        <begin position="7"/>
        <end position="27"/>
    </location>
</feature>
<feature type="transmembrane region" description="Helical" evidence="7">
    <location>
        <begin position="259"/>
        <end position="278"/>
    </location>
</feature>
<accession>A0A4P6LX14</accession>
<feature type="transmembrane region" description="Helical" evidence="7">
    <location>
        <begin position="317"/>
        <end position="335"/>
    </location>
</feature>
<evidence type="ECO:0000256" key="1">
    <source>
        <dbReference type="ARBA" id="ARBA00004651"/>
    </source>
</evidence>
<dbReference type="PANTHER" id="PTHR23517:SF3">
    <property type="entry name" value="INTEGRAL MEMBRANE TRANSPORT PROTEIN"/>
    <property type="match status" value="1"/>
</dbReference>
<evidence type="ECO:0000256" key="3">
    <source>
        <dbReference type="ARBA" id="ARBA00022475"/>
    </source>
</evidence>
<dbReference type="InterPro" id="IPR020846">
    <property type="entry name" value="MFS_dom"/>
</dbReference>
<feature type="transmembrane region" description="Helical" evidence="7">
    <location>
        <begin position="342"/>
        <end position="361"/>
    </location>
</feature>
<dbReference type="KEGG" id="bpro:PMF13cell1_02647"/>
<dbReference type="InterPro" id="IPR011701">
    <property type="entry name" value="MFS"/>
</dbReference>
<feature type="domain" description="Major facilitator superfamily (MFS) profile" evidence="8">
    <location>
        <begin position="1"/>
        <end position="408"/>
    </location>
</feature>
<sequence>MNSKVRKYLTVITLGLAGGSIYFLPYVKYIFYDAQLAAMHMSNTQSGLLLTMYTVGNMILYIPGGIIADKVSPKKALMISLLSTSALAYLYAFTMDFKIAMFIWMGLSFSTAFVFWSALMKAVRIIGTEEEQGFMYGLYYACNGITAALTNTLALNIYKTAGGDMEQGFFRAVLAGGSVAILAAILLFFLMKGSDKQEEKAGGGEPKFNMGDVGKLLKNPVVWIVSFTIFCGYGFYTSISYFNPYLTEVIGVSPESSGFISIVRNYLLLLLAPVGGIIADKVFKSTCKWLSTAFIILAALFGAVLILPSGISPMAASLYTLIPGAFAMMMYGVVFSTVSEAGIPRVMTGTVIGIASIIGYLPDSIYSVLFGKWLDSFGGTGYNFIFGFLAVSGLVGATLAMLIYRHGKKAKQGNAV</sequence>
<protein>
    <submittedName>
        <fullName evidence="9">Inner membrane protein YihN</fullName>
    </submittedName>
</protein>
<evidence type="ECO:0000256" key="4">
    <source>
        <dbReference type="ARBA" id="ARBA00022692"/>
    </source>
</evidence>
<dbReference type="GO" id="GO:0005886">
    <property type="term" value="C:plasma membrane"/>
    <property type="evidence" value="ECO:0007669"/>
    <property type="project" value="UniProtKB-SubCell"/>
</dbReference>
<dbReference type="GO" id="GO:0022857">
    <property type="term" value="F:transmembrane transporter activity"/>
    <property type="evidence" value="ECO:0007669"/>
    <property type="project" value="InterPro"/>
</dbReference>
<name>A0A4P6LX14_9FIRM</name>
<dbReference type="EMBL" id="CP035945">
    <property type="protein sequence ID" value="QBE97094.1"/>
    <property type="molecule type" value="Genomic_DNA"/>
</dbReference>
<reference evidence="9 10" key="1">
    <citation type="submission" date="2019-01" db="EMBL/GenBank/DDBJ databases">
        <title>PMF-metabolizing Aryl O-demethylase.</title>
        <authorList>
            <person name="Kim M."/>
        </authorList>
    </citation>
    <scope>NUCLEOTIDE SEQUENCE [LARGE SCALE GENOMIC DNA]</scope>
    <source>
        <strain evidence="9 10">PMF1</strain>
    </source>
</reference>
<evidence type="ECO:0000259" key="8">
    <source>
        <dbReference type="PROSITE" id="PS50850"/>
    </source>
</evidence>
<evidence type="ECO:0000256" key="5">
    <source>
        <dbReference type="ARBA" id="ARBA00022989"/>
    </source>
</evidence>
<dbReference type="AlphaFoldDB" id="A0A4P6LX14"/>